<dbReference type="GO" id="GO:0016798">
    <property type="term" value="F:hydrolase activity, acting on glycosyl bonds"/>
    <property type="evidence" value="ECO:0007669"/>
    <property type="project" value="UniProtKB-KW"/>
</dbReference>
<evidence type="ECO:0000256" key="3">
    <source>
        <dbReference type="SAM" id="MobiDB-lite"/>
    </source>
</evidence>
<dbReference type="RefSeq" id="WP_231449366.1">
    <property type="nucleotide sequence ID" value="NZ_JAJOMB010000030.1"/>
</dbReference>
<feature type="domain" description="Fibronectin type-III" evidence="4">
    <location>
        <begin position="684"/>
        <end position="774"/>
    </location>
</feature>
<accession>A0A9X1NML5</accession>
<evidence type="ECO:0000259" key="4">
    <source>
        <dbReference type="PROSITE" id="PS50853"/>
    </source>
</evidence>
<dbReference type="EMBL" id="JAJOMB010000030">
    <property type="protein sequence ID" value="MCD5316516.1"/>
    <property type="molecule type" value="Genomic_DNA"/>
</dbReference>
<comment type="caution">
    <text evidence="5">The sequence shown here is derived from an EMBL/GenBank/DDBJ whole genome shotgun (WGS) entry which is preliminary data.</text>
</comment>
<feature type="compositionally biased region" description="Basic and acidic residues" evidence="3">
    <location>
        <begin position="408"/>
        <end position="428"/>
    </location>
</feature>
<dbReference type="CDD" id="cd00063">
    <property type="entry name" value="FN3"/>
    <property type="match status" value="3"/>
</dbReference>
<keyword evidence="6" id="KW-1185">Reference proteome</keyword>
<feature type="compositionally biased region" description="Acidic residues" evidence="3">
    <location>
        <begin position="469"/>
        <end position="487"/>
    </location>
</feature>
<dbReference type="GO" id="GO:0016020">
    <property type="term" value="C:membrane"/>
    <property type="evidence" value="ECO:0007669"/>
    <property type="project" value="UniProtKB-SubCell"/>
</dbReference>
<name>A0A9X1NML5_9ACTN</name>
<dbReference type="SMART" id="SM00060">
    <property type="entry name" value="FN3"/>
    <property type="match status" value="3"/>
</dbReference>
<dbReference type="PROSITE" id="PS50853">
    <property type="entry name" value="FN3"/>
    <property type="match status" value="3"/>
</dbReference>
<keyword evidence="2" id="KW-0624">Polysaccharide degradation</keyword>
<keyword evidence="2" id="KW-0119">Carbohydrate metabolism</keyword>
<dbReference type="InterPro" id="IPR050713">
    <property type="entry name" value="RTP_Phos/Ushers"/>
</dbReference>
<dbReference type="InterPro" id="IPR003961">
    <property type="entry name" value="FN3_dom"/>
</dbReference>
<dbReference type="Gene3D" id="2.60.40.10">
    <property type="entry name" value="Immunoglobulins"/>
    <property type="match status" value="3"/>
</dbReference>
<feature type="compositionally biased region" description="Low complexity" evidence="3">
    <location>
        <begin position="457"/>
        <end position="468"/>
    </location>
</feature>
<protein>
    <submittedName>
        <fullName evidence="5">Fibronectin type III domain-containing protein</fullName>
    </submittedName>
</protein>
<feature type="domain" description="Fibronectin type-III" evidence="4">
    <location>
        <begin position="584"/>
        <end position="679"/>
    </location>
</feature>
<keyword evidence="1" id="KW-0378">Hydrolase</keyword>
<dbReference type="SUPFAM" id="SSF49265">
    <property type="entry name" value="Fibronectin type III"/>
    <property type="match status" value="2"/>
</dbReference>
<evidence type="ECO:0000313" key="6">
    <source>
        <dbReference type="Proteomes" id="UP001138997"/>
    </source>
</evidence>
<evidence type="ECO:0000313" key="5">
    <source>
        <dbReference type="EMBL" id="MCD5316516.1"/>
    </source>
</evidence>
<organism evidence="5 6">
    <name type="scientific">Kineosporia babensis</name>
    <dbReference type="NCBI Taxonomy" id="499548"/>
    <lineage>
        <taxon>Bacteria</taxon>
        <taxon>Bacillati</taxon>
        <taxon>Actinomycetota</taxon>
        <taxon>Actinomycetes</taxon>
        <taxon>Kineosporiales</taxon>
        <taxon>Kineosporiaceae</taxon>
        <taxon>Kineosporia</taxon>
    </lineage>
</organism>
<feature type="region of interest" description="Disordered" evidence="3">
    <location>
        <begin position="658"/>
        <end position="696"/>
    </location>
</feature>
<feature type="compositionally biased region" description="Polar residues" evidence="3">
    <location>
        <begin position="435"/>
        <end position="447"/>
    </location>
</feature>
<dbReference type="PANTHER" id="PTHR46957:SF3">
    <property type="entry name" value="CYTOKINE RECEPTOR"/>
    <property type="match status" value="1"/>
</dbReference>
<dbReference type="Pfam" id="PF00041">
    <property type="entry name" value="fn3"/>
    <property type="match status" value="2"/>
</dbReference>
<feature type="domain" description="Fibronectin type-III" evidence="4">
    <location>
        <begin position="494"/>
        <end position="583"/>
    </location>
</feature>
<gene>
    <name evidence="5" type="ORF">LR394_37030</name>
</gene>
<dbReference type="InterPro" id="IPR013783">
    <property type="entry name" value="Ig-like_fold"/>
</dbReference>
<dbReference type="Proteomes" id="UP001138997">
    <property type="component" value="Unassembled WGS sequence"/>
</dbReference>
<dbReference type="PANTHER" id="PTHR46957">
    <property type="entry name" value="CYTOKINE RECEPTOR"/>
    <property type="match status" value="1"/>
</dbReference>
<sequence>MFWERFASRAKQRGLGVVGCVVVFALVVGAGLIGAQATGAVVRLQDGGAWLANFAQGSVTWVNGYAGQAGKTVPVNNLSAPFKVVQRPDGAYAVDEDGKATLIDGARLESSQRPQRLASGVQVFANGAATWMLDTEKQNVQRLDPKTLAPLGQPVAAEGVTAAVVDSEGFLWAAVPAQGVVLRIGDGAVGRTEVGSANQNITVAADESGERVIAVNATSGSTFSLHGDSAARSFAPLPEGSGAKGLKVGVGNDGGLLIGLDGRAVVVPAEGEGRAVTLPSGAKVDQVEIVSGIGYVVDRSGGNLVKVDMGSGSGQAVPNVGGKDLDDVVAHGNLLYLNDSGGNQVKVVKPDGVIVPIEKYRPGQKPSKKKSQNNDAQESVEKQDPQNTPDVPQTPEREQPRNNNQQTKNDDQKKNDDKPERERDDPAGDKLPNTPVGNDNPAVNNPLTPVGGDEGDPVAPDPEAGAPDPEADPVTDPEPESEPEADPTQEAAGPPEAPIVAQPTPEDQAALITWQGAQDRGSEITGYAVVVDNQVVVEVGADRRNYRLTELTNGQQYGVQIRALSAEGDGDLSPVAYVTPSADLPGTPGGINATAGDGQVRVAWNAAEAGRTAVTGYTVAAVTTNGGRTTQDANGTQYTFTGLTNGTGYVIEVRARSAGGEGEVGKPADGQPGSDSNPVVPAGKPGAPKLGTPVPGAGSAKISWDAAADGGSAITGYQVQVGTGAIQDLGANVREYTAQNLSSSGATVKVRAVNAHGQGEWASTTAKPTELKRKQMYQCRNVEVTDIYMLDLDTDCNNPQANRWESATPIFKALSTQQPGTVQLMRCMITKPRGIIRQQLQTCPAGSETNGGTAFWAWTSANASGTEIREYKWSGSANGGYYYAPAGQGAPSGYAATGRKFWT</sequence>
<dbReference type="AlphaFoldDB" id="A0A9X1NML5"/>
<reference evidence="5" key="1">
    <citation type="submission" date="2021-11" db="EMBL/GenBank/DDBJ databases">
        <title>Streptomyces corallinus and Kineosporia corallina sp. nov., two new coral-derived marine actinobacteria.</title>
        <authorList>
            <person name="Buangrab K."/>
            <person name="Sutthacheep M."/>
            <person name="Yeemin T."/>
            <person name="Harunari E."/>
            <person name="Igarashi Y."/>
            <person name="Sripreechasak P."/>
            <person name="Kanchanasin P."/>
            <person name="Tanasupawat S."/>
            <person name="Phongsopitanun W."/>
        </authorList>
    </citation>
    <scope>NUCLEOTIDE SEQUENCE</scope>
    <source>
        <strain evidence="5">JCM 31032</strain>
    </source>
</reference>
<feature type="region of interest" description="Disordered" evidence="3">
    <location>
        <begin position="357"/>
        <end position="501"/>
    </location>
</feature>
<dbReference type="SUPFAM" id="SSF101898">
    <property type="entry name" value="NHL repeat"/>
    <property type="match status" value="1"/>
</dbReference>
<keyword evidence="1" id="KW-0326">Glycosidase</keyword>
<evidence type="ECO:0000256" key="2">
    <source>
        <dbReference type="ARBA" id="ARBA00023326"/>
    </source>
</evidence>
<proteinExistence type="predicted"/>
<dbReference type="InterPro" id="IPR036116">
    <property type="entry name" value="FN3_sf"/>
</dbReference>
<evidence type="ECO:0000256" key="1">
    <source>
        <dbReference type="ARBA" id="ARBA00023295"/>
    </source>
</evidence>
<dbReference type="GO" id="GO:0000272">
    <property type="term" value="P:polysaccharide catabolic process"/>
    <property type="evidence" value="ECO:0007669"/>
    <property type="project" value="UniProtKB-KW"/>
</dbReference>